<evidence type="ECO:0000313" key="2">
    <source>
        <dbReference type="EMBL" id="MBI5974617.1"/>
    </source>
</evidence>
<organism evidence="2 3">
    <name type="scientific">Staphylococcus canis</name>
    <dbReference type="NCBI Taxonomy" id="2724942"/>
    <lineage>
        <taxon>Bacteria</taxon>
        <taxon>Bacillati</taxon>
        <taxon>Bacillota</taxon>
        <taxon>Bacilli</taxon>
        <taxon>Bacillales</taxon>
        <taxon>Staphylococcaceae</taxon>
        <taxon>Staphylococcus</taxon>
    </lineage>
</organism>
<dbReference type="SUPFAM" id="SSF55729">
    <property type="entry name" value="Acyl-CoA N-acyltransferases (Nat)"/>
    <property type="match status" value="1"/>
</dbReference>
<protein>
    <submittedName>
        <fullName evidence="2">GNAT family N-acetyltransferase</fullName>
    </submittedName>
</protein>
<dbReference type="RefSeq" id="WP_198617407.1">
    <property type="nucleotide sequence ID" value="NZ_JABANU010000006.1"/>
</dbReference>
<dbReference type="Pfam" id="PF00583">
    <property type="entry name" value="Acetyltransf_1"/>
    <property type="match status" value="1"/>
</dbReference>
<dbReference type="InterPro" id="IPR016181">
    <property type="entry name" value="Acyl_CoA_acyltransferase"/>
</dbReference>
<dbReference type="InterPro" id="IPR040549">
    <property type="entry name" value="DUF5613"/>
</dbReference>
<dbReference type="EMBL" id="JABANU010000006">
    <property type="protein sequence ID" value="MBI5974617.1"/>
    <property type="molecule type" value="Genomic_DNA"/>
</dbReference>
<comment type="caution">
    <text evidence="2">The sequence shown here is derived from an EMBL/GenBank/DDBJ whole genome shotgun (WGS) entry which is preliminary data.</text>
</comment>
<sequence length="248" mass="28734">MVAMADIYVDSQYIEMNERYTVHQTPSHPLSYDGNKWMYHQMPDVLTFQNDMISQEAAHRKYGASHLQFDFPENIKPNVEMMRFLRGKDFQLGCVELYKIAGKDLQHLTHQSITLKRMTNATISDYFSIFNPMSLEFGEDYVQSTNDHMLQNIERHTNIHYYTAYEHEQPVGIVNLIETDQTVEIDGFAVKPEFQRQGIGTRMQAAIGKIAGSRNVILVADSEDTVKTMYQNQGYDYISFRYSALLSL</sequence>
<reference evidence="2 3" key="1">
    <citation type="submission" date="2020-04" db="EMBL/GenBank/DDBJ databases">
        <title>Staphylococcus species from domestic dog.</title>
        <authorList>
            <person name="Paterson G.K."/>
        </authorList>
    </citation>
    <scope>NUCLEOTIDE SEQUENCE [LARGE SCALE GENOMIC DNA]</scope>
    <source>
        <strain evidence="2 3">H16/1A</strain>
    </source>
</reference>
<proteinExistence type="predicted"/>
<dbReference type="Pfam" id="PF18467">
    <property type="entry name" value="DUF5613"/>
    <property type="match status" value="1"/>
</dbReference>
<dbReference type="PROSITE" id="PS51186">
    <property type="entry name" value="GNAT"/>
    <property type="match status" value="1"/>
</dbReference>
<evidence type="ECO:0000259" key="1">
    <source>
        <dbReference type="PROSITE" id="PS51186"/>
    </source>
</evidence>
<gene>
    <name evidence="2" type="ORF">HHH54_03260</name>
</gene>
<name>A0ABS0T857_9STAP</name>
<dbReference type="CDD" id="cd04301">
    <property type="entry name" value="NAT_SF"/>
    <property type="match status" value="1"/>
</dbReference>
<dbReference type="Proteomes" id="UP000751852">
    <property type="component" value="Unassembled WGS sequence"/>
</dbReference>
<accession>A0ABS0T857</accession>
<evidence type="ECO:0000313" key="3">
    <source>
        <dbReference type="Proteomes" id="UP000751852"/>
    </source>
</evidence>
<keyword evidence="3" id="KW-1185">Reference proteome</keyword>
<feature type="domain" description="N-acetyltransferase" evidence="1">
    <location>
        <begin position="113"/>
        <end position="248"/>
    </location>
</feature>
<dbReference type="InterPro" id="IPR000182">
    <property type="entry name" value="GNAT_dom"/>
</dbReference>
<dbReference type="Gene3D" id="3.40.630.30">
    <property type="match status" value="1"/>
</dbReference>